<proteinExistence type="inferred from homology"/>
<dbReference type="EMBL" id="WJNG01000004">
    <property type="protein sequence ID" value="MRH42150.1"/>
    <property type="molecule type" value="Genomic_DNA"/>
</dbReference>
<dbReference type="Proteomes" id="UP000799092">
    <property type="component" value="Unassembled WGS sequence"/>
</dbReference>
<evidence type="ECO:0000256" key="1">
    <source>
        <dbReference type="ARBA" id="ARBA00022598"/>
    </source>
</evidence>
<keyword evidence="1 3" id="KW-0436">Ligase</keyword>
<feature type="binding site" evidence="3">
    <location>
        <position position="162"/>
    </location>
    <ligand>
        <name>ATP</name>
        <dbReference type="ChEBI" id="CHEBI:30616"/>
    </ligand>
</feature>
<keyword evidence="3" id="KW-0820">tRNA-binding</keyword>
<dbReference type="Gene3D" id="3.40.50.620">
    <property type="entry name" value="HUPs"/>
    <property type="match status" value="1"/>
</dbReference>
<keyword evidence="2 3" id="KW-0819">tRNA processing</keyword>
<dbReference type="GO" id="GO:0005737">
    <property type="term" value="C:cytoplasm"/>
    <property type="evidence" value="ECO:0007669"/>
    <property type="project" value="UniProtKB-SubCell"/>
</dbReference>
<gene>
    <name evidence="3" type="primary">tmcAL</name>
    <name evidence="4" type="ORF">GH741_05600</name>
</gene>
<feature type="binding site" evidence="3">
    <location>
        <begin position="7"/>
        <end position="20"/>
    </location>
    <ligand>
        <name>ATP</name>
        <dbReference type="ChEBI" id="CHEBI:30616"/>
    </ligand>
</feature>
<dbReference type="PANTHER" id="PTHR37825:SF1">
    <property type="entry name" value="TRNA(MET) CYTIDINE ACETATE LIGASE"/>
    <property type="match status" value="1"/>
</dbReference>
<dbReference type="NCBIfam" id="NF010192">
    <property type="entry name" value="PRK13671.1"/>
    <property type="match status" value="1"/>
</dbReference>
<evidence type="ECO:0000313" key="4">
    <source>
        <dbReference type="EMBL" id="MRH42150.1"/>
    </source>
</evidence>
<dbReference type="Pfam" id="PF05636">
    <property type="entry name" value="HIGH_NTase1"/>
    <property type="match status" value="1"/>
</dbReference>
<dbReference type="GO" id="GO:0005524">
    <property type="term" value="F:ATP binding"/>
    <property type="evidence" value="ECO:0007669"/>
    <property type="project" value="UniProtKB-KW"/>
</dbReference>
<keyword evidence="5" id="KW-1185">Reference proteome</keyword>
<comment type="function">
    <text evidence="3">Catalyzes the formation of N(4)-acetylcytidine (ac(4)C) at the wobble position of elongator tRNA(Met), using acetate and ATP as substrates. First activates an acetate ion to form acetyladenylate (Ac-AMP) and then transfers the acetyl group to tRNA to form ac(4)C34.</text>
</comment>
<organism evidence="4 5">
    <name type="scientific">Aquibacillus halophilus</name>
    <dbReference type="NCBI Taxonomy" id="930132"/>
    <lineage>
        <taxon>Bacteria</taxon>
        <taxon>Bacillati</taxon>
        <taxon>Bacillota</taxon>
        <taxon>Bacilli</taxon>
        <taxon>Bacillales</taxon>
        <taxon>Bacillaceae</taxon>
        <taxon>Aquibacillus</taxon>
    </lineage>
</organism>
<evidence type="ECO:0000256" key="2">
    <source>
        <dbReference type="ARBA" id="ARBA00022694"/>
    </source>
</evidence>
<dbReference type="InterPro" id="IPR008513">
    <property type="entry name" value="tRNA(Met)_cyd_acetate_ligase"/>
</dbReference>
<comment type="caution">
    <text evidence="3">Lacks conserved residue(s) required for the propagation of feature annotation.</text>
</comment>
<dbReference type="AlphaFoldDB" id="A0A6A8DA25"/>
<name>A0A6A8DA25_9BACI</name>
<keyword evidence="3" id="KW-0963">Cytoplasm</keyword>
<feature type="binding site" evidence="3">
    <location>
        <position position="187"/>
    </location>
    <ligand>
        <name>ATP</name>
        <dbReference type="ChEBI" id="CHEBI:30616"/>
    </ligand>
</feature>
<dbReference type="EC" id="6.3.4.-" evidence="3"/>
<keyword evidence="3" id="KW-0694">RNA-binding</keyword>
<keyword evidence="3" id="KW-0547">Nucleotide-binding</keyword>
<protein>
    <recommendedName>
        <fullName evidence="3">tRNA(Met) cytidine acetate ligase</fullName>
        <ecNumber evidence="3">6.3.4.-</ecNumber>
    </recommendedName>
</protein>
<reference evidence="4" key="1">
    <citation type="submission" date="2019-11" db="EMBL/GenBank/DDBJ databases">
        <authorList>
            <person name="Li J."/>
        </authorList>
    </citation>
    <scope>NUCLEOTIDE SEQUENCE</scope>
    <source>
        <strain evidence="4">B6B</strain>
    </source>
</reference>
<dbReference type="OrthoDB" id="9769796at2"/>
<comment type="catalytic activity">
    <reaction evidence="3">
        <text>cytidine(34) in elongator tRNA(Met) + acetate + ATP = N(4)-acetylcytidine(34) in elongator tRNA(Met) + AMP + diphosphate</text>
        <dbReference type="Rhea" id="RHEA:58144"/>
        <dbReference type="Rhea" id="RHEA-COMP:10693"/>
        <dbReference type="Rhea" id="RHEA-COMP:10694"/>
        <dbReference type="ChEBI" id="CHEBI:30089"/>
        <dbReference type="ChEBI" id="CHEBI:30616"/>
        <dbReference type="ChEBI" id="CHEBI:33019"/>
        <dbReference type="ChEBI" id="CHEBI:74900"/>
        <dbReference type="ChEBI" id="CHEBI:82748"/>
        <dbReference type="ChEBI" id="CHEBI:456215"/>
    </reaction>
</comment>
<dbReference type="NCBIfam" id="NF010191">
    <property type="entry name" value="PRK13670.1"/>
    <property type="match status" value="1"/>
</dbReference>
<dbReference type="GO" id="GO:0000049">
    <property type="term" value="F:tRNA binding"/>
    <property type="evidence" value="ECO:0007669"/>
    <property type="project" value="UniProtKB-KW"/>
</dbReference>
<dbReference type="HAMAP" id="MF_01539">
    <property type="entry name" value="TmcAL"/>
    <property type="match status" value="1"/>
</dbReference>
<evidence type="ECO:0000313" key="5">
    <source>
        <dbReference type="Proteomes" id="UP000799092"/>
    </source>
</evidence>
<comment type="subcellular location">
    <subcellularLocation>
        <location evidence="3">Cytoplasm</location>
    </subcellularLocation>
</comment>
<sequence>MNACGLIVEYNPFHNGHYYHLEQSKQATNSDCMIAVMSGNFLQRGEPAITDKFHRARVAVQQGVDIVVELPFIYAVQNSDLFARGAVSILAALGVKSLCFGSESGQINDFINAYKLFQNKQERYKLELKKQLSYGISFPEASRQAYQAIGLTQGSIDLSQPNNILGFSYLKSIYQNNFSIRPMTIKRTKNNYHDKEIKNEIASATSIRKELVAYNKVTTLAKEALPSKMIEGLDEYKQYSGLWHHWEHYFNILQYRVLTMTEAELRQVHGVDEGLEYRLKRTASKATSFDSWMNDVKTKRYTWTRLQRMFAHILVNTKKESIVSLTEEKLPYIRLLAMTDKGQAYLNQIKKSMEIPIITGLKNGRHQISAIESQASYAYYSVVSPIQRRKLYKQELNPPYILNKRS</sequence>
<keyword evidence="4" id="KW-0808">Transferase</keyword>
<evidence type="ECO:0000256" key="3">
    <source>
        <dbReference type="HAMAP-Rule" id="MF_01539"/>
    </source>
</evidence>
<keyword evidence="3" id="KW-0067">ATP-binding</keyword>
<comment type="caution">
    <text evidence="4">The sequence shown here is derived from an EMBL/GenBank/DDBJ whole genome shotgun (WGS) entry which is preliminary data.</text>
</comment>
<accession>A0A6A8DA25</accession>
<comment type="similarity">
    <text evidence="3">Belongs to the TmcAL family.</text>
</comment>
<dbReference type="RefSeq" id="WP_153735813.1">
    <property type="nucleotide sequence ID" value="NZ_WJNG01000004.1"/>
</dbReference>
<feature type="binding site" evidence="3">
    <location>
        <position position="101"/>
    </location>
    <ligand>
        <name>ATP</name>
        <dbReference type="ChEBI" id="CHEBI:30616"/>
    </ligand>
</feature>
<dbReference type="GO" id="GO:0006400">
    <property type="term" value="P:tRNA modification"/>
    <property type="evidence" value="ECO:0007669"/>
    <property type="project" value="UniProtKB-UniRule"/>
</dbReference>
<dbReference type="GO" id="GO:0016740">
    <property type="term" value="F:transferase activity"/>
    <property type="evidence" value="ECO:0007669"/>
    <property type="project" value="UniProtKB-KW"/>
</dbReference>
<dbReference type="GO" id="GO:0016879">
    <property type="term" value="F:ligase activity, forming carbon-nitrogen bonds"/>
    <property type="evidence" value="ECO:0007669"/>
    <property type="project" value="UniProtKB-UniRule"/>
</dbReference>
<dbReference type="SUPFAM" id="SSF52374">
    <property type="entry name" value="Nucleotidylyl transferase"/>
    <property type="match status" value="1"/>
</dbReference>
<dbReference type="InterPro" id="IPR014729">
    <property type="entry name" value="Rossmann-like_a/b/a_fold"/>
</dbReference>
<dbReference type="PANTHER" id="PTHR37825">
    <property type="entry name" value="TRNA(MET) CYTIDINE ACETATE LIGASE"/>
    <property type="match status" value="1"/>
</dbReference>